<feature type="compositionally biased region" description="Basic and acidic residues" evidence="4">
    <location>
        <begin position="23"/>
        <end position="34"/>
    </location>
</feature>
<comment type="subcellular location">
    <subcellularLocation>
        <location evidence="1">Cytoplasm</location>
    </subcellularLocation>
</comment>
<feature type="compositionally biased region" description="Low complexity" evidence="4">
    <location>
        <begin position="1"/>
        <end position="22"/>
    </location>
</feature>
<gene>
    <name evidence="6" type="ORF">AB6A40_002877</name>
</gene>
<feature type="compositionally biased region" description="Polar residues" evidence="4">
    <location>
        <begin position="402"/>
        <end position="414"/>
    </location>
</feature>
<evidence type="ECO:0000256" key="2">
    <source>
        <dbReference type="ARBA" id="ARBA00022490"/>
    </source>
</evidence>
<evidence type="ECO:0000256" key="1">
    <source>
        <dbReference type="ARBA" id="ARBA00004496"/>
    </source>
</evidence>
<dbReference type="PANTHER" id="PTHR46079">
    <property type="entry name" value="FERM DOMAIN-CONTAINING PROTEIN 4"/>
    <property type="match status" value="1"/>
</dbReference>
<feature type="region of interest" description="Disordered" evidence="4">
    <location>
        <begin position="1"/>
        <end position="34"/>
    </location>
</feature>
<dbReference type="GO" id="GO:0005737">
    <property type="term" value="C:cytoplasm"/>
    <property type="evidence" value="ECO:0007669"/>
    <property type="project" value="UniProtKB-SubCell"/>
</dbReference>
<dbReference type="Pfam" id="PF11819">
    <property type="entry name" value="CUPID"/>
    <property type="match status" value="1"/>
</dbReference>
<dbReference type="AlphaFoldDB" id="A0ABD6EGU1"/>
<accession>A0ABD6EGU1</accession>
<protein>
    <recommendedName>
        <fullName evidence="5">Cytohesin Ubiquitin Protein Inducing domain-containing protein</fullName>
    </recommendedName>
</protein>
<feature type="region of interest" description="Disordered" evidence="4">
    <location>
        <begin position="200"/>
        <end position="231"/>
    </location>
</feature>
<feature type="domain" description="Cytohesin Ubiquitin Protein Inducing" evidence="5">
    <location>
        <begin position="11"/>
        <end position="141"/>
    </location>
</feature>
<dbReference type="InterPro" id="IPR047176">
    <property type="entry name" value="FRMD4A/B"/>
</dbReference>
<evidence type="ECO:0000256" key="3">
    <source>
        <dbReference type="ARBA" id="ARBA00023054"/>
    </source>
</evidence>
<feature type="compositionally biased region" description="Basic and acidic residues" evidence="4">
    <location>
        <begin position="388"/>
        <end position="398"/>
    </location>
</feature>
<dbReference type="Proteomes" id="UP001608902">
    <property type="component" value="Unassembled WGS sequence"/>
</dbReference>
<proteinExistence type="predicted"/>
<evidence type="ECO:0000313" key="7">
    <source>
        <dbReference type="Proteomes" id="UP001608902"/>
    </source>
</evidence>
<dbReference type="EMBL" id="JBGFUD010001357">
    <property type="protein sequence ID" value="MFH4976168.1"/>
    <property type="molecule type" value="Genomic_DNA"/>
</dbReference>
<keyword evidence="2" id="KW-0963">Cytoplasm</keyword>
<evidence type="ECO:0000259" key="5">
    <source>
        <dbReference type="Pfam" id="PF11819"/>
    </source>
</evidence>
<evidence type="ECO:0000256" key="4">
    <source>
        <dbReference type="SAM" id="MobiDB-lite"/>
    </source>
</evidence>
<evidence type="ECO:0000313" key="6">
    <source>
        <dbReference type="EMBL" id="MFH4976168.1"/>
    </source>
</evidence>
<keyword evidence="3" id="KW-0175">Coiled coil</keyword>
<feature type="region of interest" description="Disordered" evidence="4">
    <location>
        <begin position="310"/>
        <end position="345"/>
    </location>
</feature>
<comment type="caution">
    <text evidence="6">The sequence shown here is derived from an EMBL/GenBank/DDBJ whole genome shotgun (WGS) entry which is preliminary data.</text>
</comment>
<feature type="region of interest" description="Disordered" evidence="4">
    <location>
        <begin position="257"/>
        <end position="294"/>
    </location>
</feature>
<feature type="region of interest" description="Disordered" evidence="4">
    <location>
        <begin position="636"/>
        <end position="663"/>
    </location>
</feature>
<sequence>MPTASAGDGSSSSLPSISSGYSRKSEEEKMKDRELYQDLKKRRNDLEEKLLAKLDELRIVCIKEAEITGEMPQDIYKTLKPGESEPKVKRRIGTAFALDVDLLKRPIDTNDKLSSLETDIEIHRKIVAAAERLAKDKTTNKSVRKKRRKDLAAATQKLRGLELGLSQLRLSASKPDVSTHTDHKGTVKRRVWPSFSGDLTSTPLISRSRGPSLAKSCPTTPRGSFPDLRLNDCEKSEAEDDDREIRTTFSQCSQRCASTSSCSSSSVQFAPRSNAPSNNISNGLPPTPNSRSASQISRLIAPIQQFRSSTGECSFTNDETDNPLSNEASHNGINSSKNSRGLSNGSQALPLYENIGYKSPASYKSTYRQTNFPTLTDMNVIRRRVQRAHSEHSLPEHHTVHHSNLSQSNIPDVNRSSDVHSLKYGPNKVYDSDVQSMSRSSRHHEQIGAPTCPLSPHRSIIDVEHTSTSSNRRFDDMNLISNHSSKTSTNASPLRHAVVPTSFSLNNFTTASLDRRATRTRQTSCASIGAHHMVNSNATSTFDGDERYTREHNISAPAGSKLLQKLSPASARKYGTTFPVAHDSGFTSSELSKSLLPTSDVRFQHYQRCPFSNLSTAQCSSPPSTIPSPVDVVCPPGSSSPNRCATRSRLPPPSYPPTLRSTTSGVVVGNLGSLSKVTPTNTDPRMEALLDYYKDSMSRKGKTATIV</sequence>
<dbReference type="InterPro" id="IPR021774">
    <property type="entry name" value="CUPID"/>
</dbReference>
<keyword evidence="7" id="KW-1185">Reference proteome</keyword>
<name>A0ABD6EGU1_9BILA</name>
<feature type="region of interest" description="Disordered" evidence="4">
    <location>
        <begin position="388"/>
        <end position="427"/>
    </location>
</feature>
<feature type="compositionally biased region" description="Polar residues" evidence="4">
    <location>
        <begin position="274"/>
        <end position="294"/>
    </location>
</feature>
<dbReference type="PANTHER" id="PTHR46079:SF2">
    <property type="entry name" value="FERM DOMAIN-CONTAINING PROTEIN"/>
    <property type="match status" value="1"/>
</dbReference>
<feature type="compositionally biased region" description="Low complexity" evidence="4">
    <location>
        <begin position="257"/>
        <end position="268"/>
    </location>
</feature>
<reference evidence="6 7" key="1">
    <citation type="submission" date="2024-08" db="EMBL/GenBank/DDBJ databases">
        <title>Gnathostoma spinigerum genome.</title>
        <authorList>
            <person name="Gonzalez-Bertolin B."/>
            <person name="Monzon S."/>
            <person name="Zaballos A."/>
            <person name="Jimenez P."/>
            <person name="Dekumyoy P."/>
            <person name="Varona S."/>
            <person name="Cuesta I."/>
            <person name="Sumanam S."/>
            <person name="Adisakwattana P."/>
            <person name="Gasser R.B."/>
            <person name="Hernandez-Gonzalez A."/>
            <person name="Young N.D."/>
            <person name="Perteguer M.J."/>
        </authorList>
    </citation>
    <scope>NUCLEOTIDE SEQUENCE [LARGE SCALE GENOMIC DNA]</scope>
    <source>
        <strain evidence="6">AL3</strain>
        <tissue evidence="6">Liver</tissue>
    </source>
</reference>
<organism evidence="6 7">
    <name type="scientific">Gnathostoma spinigerum</name>
    <dbReference type="NCBI Taxonomy" id="75299"/>
    <lineage>
        <taxon>Eukaryota</taxon>
        <taxon>Metazoa</taxon>
        <taxon>Ecdysozoa</taxon>
        <taxon>Nematoda</taxon>
        <taxon>Chromadorea</taxon>
        <taxon>Rhabditida</taxon>
        <taxon>Spirurina</taxon>
        <taxon>Gnathostomatomorpha</taxon>
        <taxon>Gnathostomatoidea</taxon>
        <taxon>Gnathostomatidae</taxon>
        <taxon>Gnathostoma</taxon>
    </lineage>
</organism>